<dbReference type="Proteomes" id="UP001140096">
    <property type="component" value="Unassembled WGS sequence"/>
</dbReference>
<evidence type="ECO:0000313" key="1">
    <source>
        <dbReference type="EMBL" id="KAJ2797005.1"/>
    </source>
</evidence>
<dbReference type="EMBL" id="JANBUP010003360">
    <property type="protein sequence ID" value="KAJ2797005.1"/>
    <property type="molecule type" value="Genomic_DNA"/>
</dbReference>
<evidence type="ECO:0000313" key="2">
    <source>
        <dbReference type="Proteomes" id="UP001140096"/>
    </source>
</evidence>
<feature type="non-terminal residue" evidence="1">
    <location>
        <position position="109"/>
    </location>
</feature>
<feature type="non-terminal residue" evidence="1">
    <location>
        <position position="1"/>
    </location>
</feature>
<accession>A0ACC1KYL1</accession>
<organism evidence="1 2">
    <name type="scientific">Coemansia furcata</name>
    <dbReference type="NCBI Taxonomy" id="417177"/>
    <lineage>
        <taxon>Eukaryota</taxon>
        <taxon>Fungi</taxon>
        <taxon>Fungi incertae sedis</taxon>
        <taxon>Zoopagomycota</taxon>
        <taxon>Kickxellomycotina</taxon>
        <taxon>Kickxellomycetes</taxon>
        <taxon>Kickxellales</taxon>
        <taxon>Kickxellaceae</taxon>
        <taxon>Coemansia</taxon>
    </lineage>
</organism>
<keyword evidence="2" id="KW-1185">Reference proteome</keyword>
<reference evidence="1" key="1">
    <citation type="submission" date="2022-07" db="EMBL/GenBank/DDBJ databases">
        <title>Phylogenomic reconstructions and comparative analyses of Kickxellomycotina fungi.</title>
        <authorList>
            <person name="Reynolds N.K."/>
            <person name="Stajich J.E."/>
            <person name="Barry K."/>
            <person name="Grigoriev I.V."/>
            <person name="Crous P."/>
            <person name="Smith M.E."/>
        </authorList>
    </citation>
    <scope>NUCLEOTIDE SEQUENCE</scope>
    <source>
        <strain evidence="1">CBS 102833</strain>
    </source>
</reference>
<comment type="caution">
    <text evidence="1">The sequence shown here is derived from an EMBL/GenBank/DDBJ whole genome shotgun (WGS) entry which is preliminary data.</text>
</comment>
<sequence length="109" mass="11973">AQDISNHLLEIFEKKAICQTADYDDEDDVEQDEDELAELDSMLIGATADCVAEFAEVFGDAFETILDTFLPHITGYMKPTFAVSERAMAVGCLAEITKNMGPGITKYAE</sequence>
<gene>
    <name evidence="1" type="ORF">H4S07_006054</name>
</gene>
<proteinExistence type="predicted"/>
<protein>
    <submittedName>
        <fullName evidence="1">Uncharacterized protein</fullName>
    </submittedName>
</protein>
<name>A0ACC1KYL1_9FUNG</name>